<dbReference type="Proteomes" id="UP000249522">
    <property type="component" value="Unassembled WGS sequence"/>
</dbReference>
<sequence>MSRLNEYVDNHEHLDTINTILKHYGVSAEFVAHTLCESFGEDKELPKEFIEDLKQFNASL</sequence>
<reference evidence="1 2" key="1">
    <citation type="submission" date="2018-06" db="EMBL/GenBank/DDBJ databases">
        <title>Paenibacillus imtechensis sp. nov.</title>
        <authorList>
            <person name="Pinnaka A.K."/>
            <person name="Singh H."/>
            <person name="Kaur M."/>
        </authorList>
    </citation>
    <scope>NUCLEOTIDE SEQUENCE [LARGE SCALE GENOMIC DNA]</scope>
    <source>
        <strain evidence="1 2">SMB1</strain>
    </source>
</reference>
<evidence type="ECO:0000313" key="2">
    <source>
        <dbReference type="Proteomes" id="UP000249522"/>
    </source>
</evidence>
<protein>
    <submittedName>
        <fullName evidence="1">Uncharacterized protein</fullName>
    </submittedName>
</protein>
<comment type="caution">
    <text evidence="1">The sequence shown here is derived from an EMBL/GenBank/DDBJ whole genome shotgun (WGS) entry which is preliminary data.</text>
</comment>
<dbReference type="OrthoDB" id="2627124at2"/>
<name>A0A2W1LJ23_9BACL</name>
<gene>
    <name evidence="1" type="ORF">DNH61_15690</name>
</gene>
<accession>A0A2W1LJ23</accession>
<dbReference type="RefSeq" id="WP_111147636.1">
    <property type="nucleotide sequence ID" value="NZ_QKRB01000047.1"/>
</dbReference>
<dbReference type="EMBL" id="QKRB01000047">
    <property type="protein sequence ID" value="PZD94905.1"/>
    <property type="molecule type" value="Genomic_DNA"/>
</dbReference>
<keyword evidence="2" id="KW-1185">Reference proteome</keyword>
<dbReference type="AlphaFoldDB" id="A0A2W1LJ23"/>
<proteinExistence type="predicted"/>
<organism evidence="1 2">
    <name type="scientific">Paenibacillus sambharensis</name>
    <dbReference type="NCBI Taxonomy" id="1803190"/>
    <lineage>
        <taxon>Bacteria</taxon>
        <taxon>Bacillati</taxon>
        <taxon>Bacillota</taxon>
        <taxon>Bacilli</taxon>
        <taxon>Bacillales</taxon>
        <taxon>Paenibacillaceae</taxon>
        <taxon>Paenibacillus</taxon>
    </lineage>
</organism>
<evidence type="ECO:0000313" key="1">
    <source>
        <dbReference type="EMBL" id="PZD94905.1"/>
    </source>
</evidence>